<dbReference type="Gene3D" id="3.40.50.150">
    <property type="entry name" value="Vaccinia Virus protein VP39"/>
    <property type="match status" value="1"/>
</dbReference>
<gene>
    <name evidence="4" type="ORF">UFOPK1811_00540</name>
    <name evidence="5" type="ORF">UFOPK2360_01056</name>
    <name evidence="6" type="ORF">UFOPK2659_00103</name>
    <name evidence="7" type="ORF">UFOPK2922_00870</name>
    <name evidence="8" type="ORF">UFOPK3306_00409</name>
    <name evidence="9" type="ORF">UFOPK4209_00855</name>
</gene>
<evidence type="ECO:0000313" key="4">
    <source>
        <dbReference type="EMBL" id="CAB4597107.1"/>
    </source>
</evidence>
<dbReference type="GO" id="GO:0032259">
    <property type="term" value="P:methylation"/>
    <property type="evidence" value="ECO:0007669"/>
    <property type="project" value="UniProtKB-KW"/>
</dbReference>
<dbReference type="PANTHER" id="PTHR43167">
    <property type="entry name" value="PUTATIVE (AFU_ORTHOLOGUE AFUA_6G01830)-RELATED"/>
    <property type="match status" value="1"/>
</dbReference>
<sequence length="212" mass="23062">MKIEQMHTFAESFITEDEIIQEARARGVELGSNETSTGTGATLKFLAAALQSKAIVEVGCGSAVGTLWLLRGCDENSVITSIDAEAEHLQMARAALEDEDVAPSRVRLINGEGAEILRRLTDEGYDMVVLREIGSEHLVEDAYRILRPGGALVIDHAMRDGKVADLSQRDEVTVSLREAIRGIRSDRVRWLTLLLPIGDGLLVALKAPSKLS</sequence>
<dbReference type="GO" id="GO:0008171">
    <property type="term" value="F:O-methyltransferase activity"/>
    <property type="evidence" value="ECO:0007669"/>
    <property type="project" value="InterPro"/>
</dbReference>
<dbReference type="EMBL" id="CAEZXH010000071">
    <property type="protein sequence ID" value="CAB4689495.1"/>
    <property type="molecule type" value="Genomic_DNA"/>
</dbReference>
<evidence type="ECO:0000313" key="7">
    <source>
        <dbReference type="EMBL" id="CAB4778865.1"/>
    </source>
</evidence>
<evidence type="ECO:0000256" key="2">
    <source>
        <dbReference type="ARBA" id="ARBA00022679"/>
    </source>
</evidence>
<proteinExistence type="predicted"/>
<evidence type="ECO:0000313" key="6">
    <source>
        <dbReference type="EMBL" id="CAB4711082.1"/>
    </source>
</evidence>
<dbReference type="SUPFAM" id="SSF53335">
    <property type="entry name" value="S-adenosyl-L-methionine-dependent methyltransferases"/>
    <property type="match status" value="1"/>
</dbReference>
<protein>
    <submittedName>
        <fullName evidence="7">Unannotated protein</fullName>
    </submittedName>
</protein>
<dbReference type="EMBL" id="CAEZYJ010000005">
    <property type="protein sequence ID" value="CAB4711082.1"/>
    <property type="molecule type" value="Genomic_DNA"/>
</dbReference>
<dbReference type="AlphaFoldDB" id="A0A6J6W5W8"/>
<dbReference type="EMBL" id="CAEZUJ010000014">
    <property type="protein sequence ID" value="CAB4597107.1"/>
    <property type="molecule type" value="Genomic_DNA"/>
</dbReference>
<dbReference type="PROSITE" id="PS51682">
    <property type="entry name" value="SAM_OMT_I"/>
    <property type="match status" value="1"/>
</dbReference>
<evidence type="ECO:0000256" key="3">
    <source>
        <dbReference type="ARBA" id="ARBA00022691"/>
    </source>
</evidence>
<evidence type="ECO:0000313" key="9">
    <source>
        <dbReference type="EMBL" id="CAB5039323.1"/>
    </source>
</evidence>
<dbReference type="EMBL" id="CAEZZS010000036">
    <property type="protein sequence ID" value="CAB4778865.1"/>
    <property type="molecule type" value="Genomic_DNA"/>
</dbReference>
<dbReference type="EMBL" id="CAFBPY010000138">
    <property type="protein sequence ID" value="CAB5039323.1"/>
    <property type="molecule type" value="Genomic_DNA"/>
</dbReference>
<accession>A0A6J6W5W8</accession>
<keyword evidence="1" id="KW-0489">Methyltransferase</keyword>
<name>A0A6J6W5W8_9ZZZZ</name>
<dbReference type="InterPro" id="IPR002935">
    <property type="entry name" value="SAM_O-MeTrfase"/>
</dbReference>
<keyword evidence="2" id="KW-0808">Transferase</keyword>
<dbReference type="EMBL" id="CAFBLI010000020">
    <property type="protein sequence ID" value="CAB4860804.1"/>
    <property type="molecule type" value="Genomic_DNA"/>
</dbReference>
<keyword evidence="3" id="KW-0949">S-adenosyl-L-methionine</keyword>
<evidence type="ECO:0000313" key="5">
    <source>
        <dbReference type="EMBL" id="CAB4689495.1"/>
    </source>
</evidence>
<dbReference type="Pfam" id="PF01596">
    <property type="entry name" value="Methyltransf_3"/>
    <property type="match status" value="1"/>
</dbReference>
<reference evidence="7" key="1">
    <citation type="submission" date="2020-05" db="EMBL/GenBank/DDBJ databases">
        <authorList>
            <person name="Chiriac C."/>
            <person name="Salcher M."/>
            <person name="Ghai R."/>
            <person name="Kavagutti S V."/>
        </authorList>
    </citation>
    <scope>NUCLEOTIDE SEQUENCE</scope>
</reference>
<dbReference type="CDD" id="cd02440">
    <property type="entry name" value="AdoMet_MTases"/>
    <property type="match status" value="1"/>
</dbReference>
<organism evidence="7">
    <name type="scientific">freshwater metagenome</name>
    <dbReference type="NCBI Taxonomy" id="449393"/>
    <lineage>
        <taxon>unclassified sequences</taxon>
        <taxon>metagenomes</taxon>
        <taxon>ecological metagenomes</taxon>
    </lineage>
</organism>
<dbReference type="PANTHER" id="PTHR43167:SF1">
    <property type="entry name" value="PUTATIVE (AFU_ORTHOLOGUE AFUA_6G01830)-RELATED"/>
    <property type="match status" value="1"/>
</dbReference>
<evidence type="ECO:0000313" key="8">
    <source>
        <dbReference type="EMBL" id="CAB4860804.1"/>
    </source>
</evidence>
<dbReference type="InterPro" id="IPR029063">
    <property type="entry name" value="SAM-dependent_MTases_sf"/>
</dbReference>
<evidence type="ECO:0000256" key="1">
    <source>
        <dbReference type="ARBA" id="ARBA00022603"/>
    </source>
</evidence>